<keyword evidence="2" id="KW-0732">Signal</keyword>
<dbReference type="Gene3D" id="1.25.40.10">
    <property type="entry name" value="Tetratricopeptide repeat domain"/>
    <property type="match status" value="5"/>
</dbReference>
<feature type="repeat" description="TPR" evidence="1">
    <location>
        <begin position="441"/>
        <end position="474"/>
    </location>
</feature>
<accession>A0A849SUF2</accession>
<feature type="repeat" description="TPR" evidence="1">
    <location>
        <begin position="233"/>
        <end position="266"/>
    </location>
</feature>
<proteinExistence type="predicted"/>
<dbReference type="PROSITE" id="PS50005">
    <property type="entry name" value="TPR"/>
    <property type="match status" value="5"/>
</dbReference>
<dbReference type="Pfam" id="PF13414">
    <property type="entry name" value="TPR_11"/>
    <property type="match status" value="1"/>
</dbReference>
<name>A0A849SUF2_UNCEI</name>
<evidence type="ECO:0000256" key="2">
    <source>
        <dbReference type="SAM" id="SignalP"/>
    </source>
</evidence>
<dbReference type="PANTHER" id="PTHR12558">
    <property type="entry name" value="CELL DIVISION CYCLE 16,23,27"/>
    <property type="match status" value="1"/>
</dbReference>
<organism evidence="3 4">
    <name type="scientific">Eiseniibacteriota bacterium</name>
    <dbReference type="NCBI Taxonomy" id="2212470"/>
    <lineage>
        <taxon>Bacteria</taxon>
        <taxon>Candidatus Eiseniibacteriota</taxon>
    </lineage>
</organism>
<dbReference type="InterPro" id="IPR019734">
    <property type="entry name" value="TPR_rpt"/>
</dbReference>
<protein>
    <submittedName>
        <fullName evidence="3">Tetratricopeptide repeat protein</fullName>
    </submittedName>
</protein>
<keyword evidence="1" id="KW-0802">TPR repeat</keyword>
<dbReference type="EMBL" id="JABFRW010000163">
    <property type="protein sequence ID" value="NOT35010.1"/>
    <property type="molecule type" value="Genomic_DNA"/>
</dbReference>
<feature type="signal peptide" evidence="2">
    <location>
        <begin position="1"/>
        <end position="26"/>
    </location>
</feature>
<evidence type="ECO:0000313" key="3">
    <source>
        <dbReference type="EMBL" id="NOT35010.1"/>
    </source>
</evidence>
<dbReference type="SUPFAM" id="SSF48452">
    <property type="entry name" value="TPR-like"/>
    <property type="match status" value="2"/>
</dbReference>
<evidence type="ECO:0000256" key="1">
    <source>
        <dbReference type="PROSITE-ProRule" id="PRU00339"/>
    </source>
</evidence>
<feature type="repeat" description="TPR" evidence="1">
    <location>
        <begin position="512"/>
        <end position="545"/>
    </location>
</feature>
<feature type="repeat" description="TPR" evidence="1">
    <location>
        <begin position="546"/>
        <end position="579"/>
    </location>
</feature>
<gene>
    <name evidence="3" type="ORF">HOP12_12720</name>
</gene>
<dbReference type="InterPro" id="IPR011990">
    <property type="entry name" value="TPR-like_helical_dom_sf"/>
</dbReference>
<dbReference type="Pfam" id="PF13432">
    <property type="entry name" value="TPR_16"/>
    <property type="match status" value="2"/>
</dbReference>
<dbReference type="Proteomes" id="UP000580839">
    <property type="component" value="Unassembled WGS sequence"/>
</dbReference>
<dbReference type="SMART" id="SM00028">
    <property type="entry name" value="TPR"/>
    <property type="match status" value="12"/>
</dbReference>
<feature type="repeat" description="TPR" evidence="1">
    <location>
        <begin position="407"/>
        <end position="440"/>
    </location>
</feature>
<dbReference type="PANTHER" id="PTHR12558:SF13">
    <property type="entry name" value="CELL DIVISION CYCLE PROTEIN 27 HOMOLOG"/>
    <property type="match status" value="1"/>
</dbReference>
<dbReference type="Pfam" id="PF14559">
    <property type="entry name" value="TPR_19"/>
    <property type="match status" value="2"/>
</dbReference>
<feature type="chain" id="PRO_5032624804" evidence="2">
    <location>
        <begin position="27"/>
        <end position="602"/>
    </location>
</feature>
<dbReference type="AlphaFoldDB" id="A0A849SUF2"/>
<sequence>MKTPLSSSRWMLTCLIAGALATSALAPMARADDVKDGKAALAANRLDDAMQSFERAASQGLAAGRAGAGRVYLRRRQLDKALDAFQIAQKMDAGLAEAHWGQGEVLKRLDKCAEAVPFLEKAVDLDRKFPEAQLSLGECLIAIKQLDRASEAYSVGLKWGPRWTPRFLVGLGGVETARDSLRAAAIYFTRAREQAPSDPDVRRALGDFYFGRGTWALAALEYQAAVEIDSSDAELHYGLGQALFYDKRYNEALDEYRIAVRQSPEFAAGQLALGNILYLSGAADPRRYAEARVPLEAYVKLAPDDPRGLSALGRTLYYLRERDAAIEMMTKASQLGEKSKDMYTVLGRAFADKREWQKAIEAFERGEPGPKEALIVAQILSFTGQPLRADSVYQAIIARDSTSGDARFALNELGKMKFAAKDWSGALGLFQRRIALDPRNGEAYYYSGLSYKQMDQLGEAINALRQAAALDSARADRHFWLGVLLDQQKDVPGATVAFARAVALDSTSKLMGKAYAQLGYYALLDKNWEGAAGQLERAAALDPQDKQSLVWLGQAYQNSGNRSKALETYRRVLAIDPAQPDALRGVKAVSGGAPSPSKGGGQ</sequence>
<reference evidence="3 4" key="1">
    <citation type="submission" date="2020-04" db="EMBL/GenBank/DDBJ databases">
        <title>Metagenomic profiling of ammonia- and methane-oxidizing microorganisms in a Dutch drinking water treatment plant.</title>
        <authorList>
            <person name="Poghosyan L."/>
            <person name="Leucker S."/>
        </authorList>
    </citation>
    <scope>NUCLEOTIDE SEQUENCE [LARGE SCALE GENOMIC DNA]</scope>
    <source>
        <strain evidence="3">S-RSF-IL-03</strain>
    </source>
</reference>
<comment type="caution">
    <text evidence="3">The sequence shown here is derived from an EMBL/GenBank/DDBJ whole genome shotgun (WGS) entry which is preliminary data.</text>
</comment>
<evidence type="ECO:0000313" key="4">
    <source>
        <dbReference type="Proteomes" id="UP000580839"/>
    </source>
</evidence>